<evidence type="ECO:0000313" key="2">
    <source>
        <dbReference type="EMBL" id="RPB08509.1"/>
    </source>
</evidence>
<keyword evidence="1" id="KW-0812">Transmembrane</keyword>
<reference evidence="2 3" key="1">
    <citation type="journal article" date="2018" name="Nat. Ecol. Evol.">
        <title>Pezizomycetes genomes reveal the molecular basis of ectomycorrhizal truffle lifestyle.</title>
        <authorList>
            <person name="Murat C."/>
            <person name="Payen T."/>
            <person name="Noel B."/>
            <person name="Kuo A."/>
            <person name="Morin E."/>
            <person name="Chen J."/>
            <person name="Kohler A."/>
            <person name="Krizsan K."/>
            <person name="Balestrini R."/>
            <person name="Da Silva C."/>
            <person name="Montanini B."/>
            <person name="Hainaut M."/>
            <person name="Levati E."/>
            <person name="Barry K.W."/>
            <person name="Belfiori B."/>
            <person name="Cichocki N."/>
            <person name="Clum A."/>
            <person name="Dockter R.B."/>
            <person name="Fauchery L."/>
            <person name="Guy J."/>
            <person name="Iotti M."/>
            <person name="Le Tacon F."/>
            <person name="Lindquist E.A."/>
            <person name="Lipzen A."/>
            <person name="Malagnac F."/>
            <person name="Mello A."/>
            <person name="Molinier V."/>
            <person name="Miyauchi S."/>
            <person name="Poulain J."/>
            <person name="Riccioni C."/>
            <person name="Rubini A."/>
            <person name="Sitrit Y."/>
            <person name="Splivallo R."/>
            <person name="Traeger S."/>
            <person name="Wang M."/>
            <person name="Zifcakova L."/>
            <person name="Wipf D."/>
            <person name="Zambonelli A."/>
            <person name="Paolocci F."/>
            <person name="Nowrousian M."/>
            <person name="Ottonello S."/>
            <person name="Baldrian P."/>
            <person name="Spatafora J.W."/>
            <person name="Henrissat B."/>
            <person name="Nagy L.G."/>
            <person name="Aury J.M."/>
            <person name="Wincker P."/>
            <person name="Grigoriev I.V."/>
            <person name="Bonfante P."/>
            <person name="Martin F.M."/>
        </authorList>
    </citation>
    <scope>NUCLEOTIDE SEQUENCE [LARGE SCALE GENOMIC DNA]</scope>
    <source>
        <strain evidence="2 3">CCBAS932</strain>
    </source>
</reference>
<evidence type="ECO:0000256" key="1">
    <source>
        <dbReference type="SAM" id="Phobius"/>
    </source>
</evidence>
<dbReference type="Proteomes" id="UP000277580">
    <property type="component" value="Unassembled WGS sequence"/>
</dbReference>
<dbReference type="EMBL" id="ML119162">
    <property type="protein sequence ID" value="RPB08509.1"/>
    <property type="molecule type" value="Genomic_DNA"/>
</dbReference>
<accession>A0A3N4KGM4</accession>
<name>A0A3N4KGM4_9PEZI</name>
<proteinExistence type="predicted"/>
<evidence type="ECO:0000313" key="3">
    <source>
        <dbReference type="Proteomes" id="UP000277580"/>
    </source>
</evidence>
<dbReference type="AlphaFoldDB" id="A0A3N4KGM4"/>
<dbReference type="InParanoid" id="A0A3N4KGM4"/>
<keyword evidence="1" id="KW-0472">Membrane</keyword>
<feature type="transmembrane region" description="Helical" evidence="1">
    <location>
        <begin position="6"/>
        <end position="24"/>
    </location>
</feature>
<sequence length="131" mass="15677">MAVYEASLLEVILALSWWGIGYWWEWWQIKHFRILVNICNKLIYLSWIKATMFLLCEPLWRRIFDTRVDESHENRLIIAEKFFQMVIPVPTLAQPHLITTPLFARASKDMGHRRQKHLEALISARLEQPCE</sequence>
<keyword evidence="1" id="KW-1133">Transmembrane helix</keyword>
<protein>
    <submittedName>
        <fullName evidence="2">Uncharacterized protein</fullName>
    </submittedName>
</protein>
<keyword evidence="3" id="KW-1185">Reference proteome</keyword>
<organism evidence="2 3">
    <name type="scientific">Morchella conica CCBAS932</name>
    <dbReference type="NCBI Taxonomy" id="1392247"/>
    <lineage>
        <taxon>Eukaryota</taxon>
        <taxon>Fungi</taxon>
        <taxon>Dikarya</taxon>
        <taxon>Ascomycota</taxon>
        <taxon>Pezizomycotina</taxon>
        <taxon>Pezizomycetes</taxon>
        <taxon>Pezizales</taxon>
        <taxon>Morchellaceae</taxon>
        <taxon>Morchella</taxon>
    </lineage>
</organism>
<gene>
    <name evidence="2" type="ORF">P167DRAFT_548874</name>
</gene>